<organism evidence="1 2">
    <name type="scientific">Coptis chinensis</name>
    <dbReference type="NCBI Taxonomy" id="261450"/>
    <lineage>
        <taxon>Eukaryota</taxon>
        <taxon>Viridiplantae</taxon>
        <taxon>Streptophyta</taxon>
        <taxon>Embryophyta</taxon>
        <taxon>Tracheophyta</taxon>
        <taxon>Spermatophyta</taxon>
        <taxon>Magnoliopsida</taxon>
        <taxon>Ranunculales</taxon>
        <taxon>Ranunculaceae</taxon>
        <taxon>Coptidoideae</taxon>
        <taxon>Coptis</taxon>
    </lineage>
</organism>
<protein>
    <submittedName>
        <fullName evidence="1">Uncharacterized protein</fullName>
    </submittedName>
</protein>
<comment type="caution">
    <text evidence="1">The sequence shown here is derived from an EMBL/GenBank/DDBJ whole genome shotgun (WGS) entry which is preliminary data.</text>
</comment>
<dbReference type="EMBL" id="JADFTS010000007">
    <property type="protein sequence ID" value="KAF9597569.1"/>
    <property type="molecule type" value="Genomic_DNA"/>
</dbReference>
<evidence type="ECO:0000313" key="1">
    <source>
        <dbReference type="EMBL" id="KAF9597569.1"/>
    </source>
</evidence>
<accession>A0A835HDZ5</accession>
<sequence>MVTGWSRSMGYRKLRQGSKISFWSNHRTGLIKSATDFQVYKEVAGLSGLDFAYADIGAVYHTKAAKTRGGHRVERAEYWHTQIRLVGFRVELELKVELHFALKLGSFLITYSSSSTRFTKRARVALELKTRSS</sequence>
<gene>
    <name evidence="1" type="ORF">IFM89_019887</name>
</gene>
<dbReference type="Proteomes" id="UP000631114">
    <property type="component" value="Unassembled WGS sequence"/>
</dbReference>
<evidence type="ECO:0000313" key="2">
    <source>
        <dbReference type="Proteomes" id="UP000631114"/>
    </source>
</evidence>
<reference evidence="1 2" key="1">
    <citation type="submission" date="2020-10" db="EMBL/GenBank/DDBJ databases">
        <title>The Coptis chinensis genome and diversification of protoberbering-type alkaloids.</title>
        <authorList>
            <person name="Wang B."/>
            <person name="Shu S."/>
            <person name="Song C."/>
            <person name="Liu Y."/>
        </authorList>
    </citation>
    <scope>NUCLEOTIDE SEQUENCE [LARGE SCALE GENOMIC DNA]</scope>
    <source>
        <strain evidence="1">HL-2020</strain>
        <tissue evidence="1">Leaf</tissue>
    </source>
</reference>
<proteinExistence type="predicted"/>
<dbReference type="OrthoDB" id="76293at2759"/>
<keyword evidence="2" id="KW-1185">Reference proteome</keyword>
<dbReference type="AlphaFoldDB" id="A0A835HDZ5"/>
<name>A0A835HDZ5_9MAGN</name>